<evidence type="ECO:0000256" key="1">
    <source>
        <dbReference type="SAM" id="MobiDB-lite"/>
    </source>
</evidence>
<evidence type="ECO:0000313" key="3">
    <source>
        <dbReference type="EMBL" id="KAK6977333.1"/>
    </source>
</evidence>
<protein>
    <recommendedName>
        <fullName evidence="2">DUF6589 domain-containing protein</fullName>
    </recommendedName>
</protein>
<proteinExistence type="predicted"/>
<comment type="caution">
    <text evidence="3">The sequence shown here is derived from an EMBL/GenBank/DDBJ whole genome shotgun (WGS) entry which is preliminary data.</text>
</comment>
<feature type="domain" description="DUF6589" evidence="2">
    <location>
        <begin position="53"/>
        <end position="131"/>
    </location>
</feature>
<evidence type="ECO:0000259" key="2">
    <source>
        <dbReference type="Pfam" id="PF20231"/>
    </source>
</evidence>
<organism evidence="3 4">
    <name type="scientific">Favolaschia claudopus</name>
    <dbReference type="NCBI Taxonomy" id="2862362"/>
    <lineage>
        <taxon>Eukaryota</taxon>
        <taxon>Fungi</taxon>
        <taxon>Dikarya</taxon>
        <taxon>Basidiomycota</taxon>
        <taxon>Agaricomycotina</taxon>
        <taxon>Agaricomycetes</taxon>
        <taxon>Agaricomycetidae</taxon>
        <taxon>Agaricales</taxon>
        <taxon>Marasmiineae</taxon>
        <taxon>Mycenaceae</taxon>
        <taxon>Favolaschia</taxon>
    </lineage>
</organism>
<accession>A0AAV9ZBD2</accession>
<keyword evidence="4" id="KW-1185">Reference proteome</keyword>
<gene>
    <name evidence="3" type="ORF">R3P38DRAFT_3295456</name>
</gene>
<dbReference type="Proteomes" id="UP001362999">
    <property type="component" value="Unassembled WGS sequence"/>
</dbReference>
<reference evidence="3 4" key="1">
    <citation type="journal article" date="2024" name="J Genomics">
        <title>Draft genome sequencing and assembly of Favolaschia claudopus CIRM-BRFM 2984 isolated from oak limbs.</title>
        <authorList>
            <person name="Navarro D."/>
            <person name="Drula E."/>
            <person name="Chaduli D."/>
            <person name="Cazenave R."/>
            <person name="Ahrendt S."/>
            <person name="Wang J."/>
            <person name="Lipzen A."/>
            <person name="Daum C."/>
            <person name="Barry K."/>
            <person name="Grigoriev I.V."/>
            <person name="Favel A."/>
            <person name="Rosso M.N."/>
            <person name="Martin F."/>
        </authorList>
    </citation>
    <scope>NUCLEOTIDE SEQUENCE [LARGE SCALE GENOMIC DNA]</scope>
    <source>
        <strain evidence="3 4">CIRM-BRFM 2984</strain>
    </source>
</reference>
<evidence type="ECO:0000313" key="4">
    <source>
        <dbReference type="Proteomes" id="UP001362999"/>
    </source>
</evidence>
<dbReference type="EMBL" id="JAWWNJ010000170">
    <property type="protein sequence ID" value="KAK6977333.1"/>
    <property type="molecule type" value="Genomic_DNA"/>
</dbReference>
<dbReference type="Pfam" id="PF20231">
    <property type="entry name" value="DUF6589"/>
    <property type="match status" value="1"/>
</dbReference>
<sequence>MTAGDGNGLERKEEGEDNGDCGIDTPGKQKSGVWRKLVLGKFTVHQSGLALRRRFFLHNWLVNLTGRPYSFKEIDLLQEHQNFWAKIIYNAKGANRSWDWLSMITVCIFTLRETMRSVQKSFDIPAYGENHTIPNITAEVQKLADALADEKIQEYVINRPVAITVTAVRDLLEEGAKYADTRGAFKKFTRETRKAELVPDGEEGGIPDSDSDEEEGSMQEDYEVTNEDLGVDEEEPYADPSALLEIASELIGTAT</sequence>
<dbReference type="InterPro" id="IPR046496">
    <property type="entry name" value="DUF6589"/>
</dbReference>
<feature type="region of interest" description="Disordered" evidence="1">
    <location>
        <begin position="194"/>
        <end position="241"/>
    </location>
</feature>
<feature type="region of interest" description="Disordered" evidence="1">
    <location>
        <begin position="1"/>
        <end position="27"/>
    </location>
</feature>
<feature type="compositionally biased region" description="Acidic residues" evidence="1">
    <location>
        <begin position="199"/>
        <end position="237"/>
    </location>
</feature>
<name>A0AAV9ZBD2_9AGAR</name>
<dbReference type="AlphaFoldDB" id="A0AAV9ZBD2"/>